<accession>A0ACB9BHG7</accession>
<protein>
    <submittedName>
        <fullName evidence="1">Uncharacterized protein</fullName>
    </submittedName>
</protein>
<keyword evidence="2" id="KW-1185">Reference proteome</keyword>
<gene>
    <name evidence="1" type="ORF">L2E82_32526</name>
</gene>
<dbReference type="EMBL" id="CM042014">
    <property type="protein sequence ID" value="KAI3721512.1"/>
    <property type="molecule type" value="Genomic_DNA"/>
</dbReference>
<evidence type="ECO:0000313" key="2">
    <source>
        <dbReference type="Proteomes" id="UP001055811"/>
    </source>
</evidence>
<name>A0ACB9BHG7_CICIN</name>
<reference evidence="1 2" key="2">
    <citation type="journal article" date="2022" name="Mol. Ecol. Resour.">
        <title>The genomes of chicory, endive, great burdock and yacon provide insights into Asteraceae paleo-polyploidization history and plant inulin production.</title>
        <authorList>
            <person name="Fan W."/>
            <person name="Wang S."/>
            <person name="Wang H."/>
            <person name="Wang A."/>
            <person name="Jiang F."/>
            <person name="Liu H."/>
            <person name="Zhao H."/>
            <person name="Xu D."/>
            <person name="Zhang Y."/>
        </authorList>
    </citation>
    <scope>NUCLEOTIDE SEQUENCE [LARGE SCALE GENOMIC DNA]</scope>
    <source>
        <strain evidence="2">cv. Punajuju</strain>
        <tissue evidence="1">Leaves</tissue>
    </source>
</reference>
<evidence type="ECO:0000313" key="1">
    <source>
        <dbReference type="EMBL" id="KAI3721512.1"/>
    </source>
</evidence>
<organism evidence="1 2">
    <name type="scientific">Cichorium intybus</name>
    <name type="common">Chicory</name>
    <dbReference type="NCBI Taxonomy" id="13427"/>
    <lineage>
        <taxon>Eukaryota</taxon>
        <taxon>Viridiplantae</taxon>
        <taxon>Streptophyta</taxon>
        <taxon>Embryophyta</taxon>
        <taxon>Tracheophyta</taxon>
        <taxon>Spermatophyta</taxon>
        <taxon>Magnoliopsida</taxon>
        <taxon>eudicotyledons</taxon>
        <taxon>Gunneridae</taxon>
        <taxon>Pentapetalae</taxon>
        <taxon>asterids</taxon>
        <taxon>campanulids</taxon>
        <taxon>Asterales</taxon>
        <taxon>Asteraceae</taxon>
        <taxon>Cichorioideae</taxon>
        <taxon>Cichorieae</taxon>
        <taxon>Cichoriinae</taxon>
        <taxon>Cichorium</taxon>
    </lineage>
</organism>
<sequence length="154" mass="17229">MILDLEEFIIKPTLAQLVERRTVVGKISKSSLGRWFESGSSVGRAEDCSGFNLKAILRSLVRIRQFAIISPLAIYAPGRRTSPEISAHSFLHLLLSHRDLSNAKLRLLLSATVIFFIILMFLPPLNPLNYLPPPSPAPSHQLPHIQFYCGNLND</sequence>
<comment type="caution">
    <text evidence="1">The sequence shown here is derived from an EMBL/GenBank/DDBJ whole genome shotgun (WGS) entry which is preliminary data.</text>
</comment>
<reference evidence="2" key="1">
    <citation type="journal article" date="2022" name="Mol. Ecol. Resour.">
        <title>The genomes of chicory, endive, great burdock and yacon provide insights into Asteraceae palaeo-polyploidization history and plant inulin production.</title>
        <authorList>
            <person name="Fan W."/>
            <person name="Wang S."/>
            <person name="Wang H."/>
            <person name="Wang A."/>
            <person name="Jiang F."/>
            <person name="Liu H."/>
            <person name="Zhao H."/>
            <person name="Xu D."/>
            <person name="Zhang Y."/>
        </authorList>
    </citation>
    <scope>NUCLEOTIDE SEQUENCE [LARGE SCALE GENOMIC DNA]</scope>
    <source>
        <strain evidence="2">cv. Punajuju</strain>
    </source>
</reference>
<proteinExistence type="predicted"/>
<dbReference type="Proteomes" id="UP001055811">
    <property type="component" value="Linkage Group LG06"/>
</dbReference>